<dbReference type="RefSeq" id="WP_270041817.1">
    <property type="nucleotide sequence ID" value="NZ_JAPDOD010000019.1"/>
</dbReference>
<feature type="compositionally biased region" description="Low complexity" evidence="1">
    <location>
        <begin position="295"/>
        <end position="318"/>
    </location>
</feature>
<proteinExistence type="predicted"/>
<evidence type="ECO:0000313" key="3">
    <source>
        <dbReference type="EMBL" id="MDA0162576.1"/>
    </source>
</evidence>
<name>A0A9X3MT68_9ACTN</name>
<keyword evidence="4" id="KW-1185">Reference proteome</keyword>
<gene>
    <name evidence="3" type="ORF">OM076_20040</name>
</gene>
<organism evidence="3 4">
    <name type="scientific">Solirubrobacter ginsenosidimutans</name>
    <dbReference type="NCBI Taxonomy" id="490573"/>
    <lineage>
        <taxon>Bacteria</taxon>
        <taxon>Bacillati</taxon>
        <taxon>Actinomycetota</taxon>
        <taxon>Thermoleophilia</taxon>
        <taxon>Solirubrobacterales</taxon>
        <taxon>Solirubrobacteraceae</taxon>
        <taxon>Solirubrobacter</taxon>
    </lineage>
</organism>
<evidence type="ECO:0000256" key="2">
    <source>
        <dbReference type="SAM" id="Phobius"/>
    </source>
</evidence>
<evidence type="ECO:0000256" key="1">
    <source>
        <dbReference type="SAM" id="MobiDB-lite"/>
    </source>
</evidence>
<dbReference type="EMBL" id="JAPDOD010000019">
    <property type="protein sequence ID" value="MDA0162576.1"/>
    <property type="molecule type" value="Genomic_DNA"/>
</dbReference>
<keyword evidence="2" id="KW-0812">Transmembrane</keyword>
<accession>A0A9X3MT68</accession>
<reference evidence="3" key="1">
    <citation type="submission" date="2022-10" db="EMBL/GenBank/DDBJ databases">
        <title>The WGS of Solirubrobacter ginsenosidimutans DSM 21036.</title>
        <authorList>
            <person name="Jiang Z."/>
        </authorList>
    </citation>
    <scope>NUCLEOTIDE SEQUENCE</scope>
    <source>
        <strain evidence="3">DSM 21036</strain>
    </source>
</reference>
<comment type="caution">
    <text evidence="3">The sequence shown here is derived from an EMBL/GenBank/DDBJ whole genome shotgun (WGS) entry which is preliminary data.</text>
</comment>
<sequence>MEAHHEGPEPTPTLPASAAIARTMAAGALLSAASLAIAATLVFLVAAVRLAFAQGARLTFDGAAPVLLAVAFALGCAATLASPAWPWPARRPRTLALAAIVAAASPVSGHVLPALALAIVAVGLALVRDHRTPGGRRVTHWGVAAGLSVAALAAAIAGAALAESHPLHPTASLNAGAGHAASTRSESTAGQPAPAKPATQRPAKSRHGEAPPAKHGSTHGKPAPRGNGTTAPPATDKAAPPSDGKSAPPTESETAPPTDDKAVPPADGKTAPPTHGVTTPPADGNAPPATGDETPGSSEPAPAAPAERGSALPGAAPDADAATAFVRDYYAALDERRFEDAWAVLSPAIQQRFGGFARWQAGYAQTAKSDPRELITRPDGGALIVNVRLVAHEKNCDASQTFRVTWRLEPTADGWHVAGLQGIALGGRPCE</sequence>
<feature type="transmembrane region" description="Helical" evidence="2">
    <location>
        <begin position="64"/>
        <end position="85"/>
    </location>
</feature>
<feature type="transmembrane region" description="Helical" evidence="2">
    <location>
        <begin position="24"/>
        <end position="52"/>
    </location>
</feature>
<feature type="transmembrane region" description="Helical" evidence="2">
    <location>
        <begin position="138"/>
        <end position="162"/>
    </location>
</feature>
<dbReference type="SUPFAM" id="SSF54427">
    <property type="entry name" value="NTF2-like"/>
    <property type="match status" value="1"/>
</dbReference>
<keyword evidence="2" id="KW-0472">Membrane</keyword>
<feature type="compositionally biased region" description="Low complexity" evidence="1">
    <location>
        <begin position="229"/>
        <end position="257"/>
    </location>
</feature>
<dbReference type="InterPro" id="IPR032710">
    <property type="entry name" value="NTF2-like_dom_sf"/>
</dbReference>
<protein>
    <submittedName>
        <fullName evidence="3">Uncharacterized protein</fullName>
    </submittedName>
</protein>
<evidence type="ECO:0000313" key="4">
    <source>
        <dbReference type="Proteomes" id="UP001149140"/>
    </source>
</evidence>
<keyword evidence="2" id="KW-1133">Transmembrane helix</keyword>
<dbReference type="Proteomes" id="UP001149140">
    <property type="component" value="Unassembled WGS sequence"/>
</dbReference>
<feature type="transmembrane region" description="Helical" evidence="2">
    <location>
        <begin position="97"/>
        <end position="126"/>
    </location>
</feature>
<dbReference type="AlphaFoldDB" id="A0A9X3MT68"/>
<feature type="region of interest" description="Disordered" evidence="1">
    <location>
        <begin position="171"/>
        <end position="318"/>
    </location>
</feature>